<keyword evidence="12" id="KW-0614">Plasmid</keyword>
<dbReference type="GO" id="GO:0016780">
    <property type="term" value="F:phosphotransferase activity, for other substituted phosphate groups"/>
    <property type="evidence" value="ECO:0007669"/>
    <property type="project" value="TreeGrafter"/>
</dbReference>
<evidence type="ECO:0000256" key="5">
    <source>
        <dbReference type="ARBA" id="ARBA00022692"/>
    </source>
</evidence>
<evidence type="ECO:0000256" key="10">
    <source>
        <dbReference type="SAM" id="Phobius"/>
    </source>
</evidence>
<evidence type="ECO:0000256" key="6">
    <source>
        <dbReference type="ARBA" id="ARBA00022989"/>
    </source>
</evidence>
<evidence type="ECO:0000256" key="9">
    <source>
        <dbReference type="SAM" id="MobiDB-lite"/>
    </source>
</evidence>
<name>A0A2H5F568_9RHOB</name>
<dbReference type="Proteomes" id="UP000234530">
    <property type="component" value="Plasmid pPZ01"/>
</dbReference>
<keyword evidence="3" id="KW-1003">Cell membrane</keyword>
<protein>
    <recommendedName>
        <fullName evidence="11">Bacterial sugar transferase domain-containing protein</fullName>
    </recommendedName>
</protein>
<keyword evidence="8" id="KW-0270">Exopolysaccharide synthesis</keyword>
<proteinExistence type="inferred from homology"/>
<geneLocation type="plasmid" evidence="13">
    <name>ppz01</name>
</geneLocation>
<gene>
    <name evidence="12" type="ORF">CX676_20090</name>
</gene>
<keyword evidence="7 10" id="KW-0472">Membrane</keyword>
<feature type="compositionally biased region" description="Basic and acidic residues" evidence="9">
    <location>
        <begin position="29"/>
        <end position="38"/>
    </location>
</feature>
<dbReference type="InterPro" id="IPR003362">
    <property type="entry name" value="Bact_transf"/>
</dbReference>
<dbReference type="Pfam" id="PF02397">
    <property type="entry name" value="Bac_transf"/>
    <property type="match status" value="1"/>
</dbReference>
<feature type="domain" description="Bacterial sugar transferase" evidence="11">
    <location>
        <begin position="56"/>
        <end position="246"/>
    </location>
</feature>
<evidence type="ECO:0000256" key="4">
    <source>
        <dbReference type="ARBA" id="ARBA00022679"/>
    </source>
</evidence>
<evidence type="ECO:0000256" key="1">
    <source>
        <dbReference type="ARBA" id="ARBA00004236"/>
    </source>
</evidence>
<evidence type="ECO:0000313" key="13">
    <source>
        <dbReference type="Proteomes" id="UP000234530"/>
    </source>
</evidence>
<feature type="transmembrane region" description="Helical" evidence="10">
    <location>
        <begin position="61"/>
        <end position="84"/>
    </location>
</feature>
<organism evidence="12 13">
    <name type="scientific">Paracoccus zhejiangensis</name>
    <dbReference type="NCBI Taxonomy" id="1077935"/>
    <lineage>
        <taxon>Bacteria</taxon>
        <taxon>Pseudomonadati</taxon>
        <taxon>Pseudomonadota</taxon>
        <taxon>Alphaproteobacteria</taxon>
        <taxon>Rhodobacterales</taxon>
        <taxon>Paracoccaceae</taxon>
        <taxon>Paracoccus</taxon>
    </lineage>
</organism>
<keyword evidence="4" id="KW-0808">Transferase</keyword>
<comment type="subcellular location">
    <subcellularLocation>
        <location evidence="1">Cell membrane</location>
    </subcellularLocation>
</comment>
<evidence type="ECO:0000256" key="2">
    <source>
        <dbReference type="ARBA" id="ARBA00006464"/>
    </source>
</evidence>
<dbReference type="KEGG" id="pzh:CX676_20090"/>
<comment type="similarity">
    <text evidence="2">Belongs to the bacterial sugar transferase family.</text>
</comment>
<feature type="compositionally biased region" description="Basic and acidic residues" evidence="9">
    <location>
        <begin position="1"/>
        <end position="10"/>
    </location>
</feature>
<dbReference type="GO" id="GO:0005886">
    <property type="term" value="C:plasma membrane"/>
    <property type="evidence" value="ECO:0007669"/>
    <property type="project" value="UniProtKB-SubCell"/>
</dbReference>
<dbReference type="OrthoDB" id="9808602at2"/>
<reference evidence="12 13" key="1">
    <citation type="journal article" date="2013" name="Antonie Van Leeuwenhoek">
        <title>Paracoccus zhejiangensis sp. nov., isolated from activated sludge in wastewater-treatment system.</title>
        <authorList>
            <person name="Wu Z.G."/>
            <person name="Zhang D.F."/>
            <person name="Liu Y.L."/>
            <person name="Wang F."/>
            <person name="Jiang X."/>
            <person name="Li C."/>
            <person name="Li S.P."/>
            <person name="Hong Q."/>
            <person name="Li W.J."/>
        </authorList>
    </citation>
    <scope>NUCLEOTIDE SEQUENCE [LARGE SCALE GENOMIC DNA]</scope>
    <source>
        <strain evidence="12 13">J6</strain>
        <plasmid evidence="13">Plasmid ppz01</plasmid>
    </source>
</reference>
<dbReference type="GO" id="GO:0000271">
    <property type="term" value="P:polysaccharide biosynthetic process"/>
    <property type="evidence" value="ECO:0007669"/>
    <property type="project" value="UniProtKB-KW"/>
</dbReference>
<keyword evidence="5 10" id="KW-0812">Transmembrane</keyword>
<dbReference type="AlphaFoldDB" id="A0A2H5F568"/>
<evidence type="ECO:0000313" key="12">
    <source>
        <dbReference type="EMBL" id="AUH66689.1"/>
    </source>
</evidence>
<keyword evidence="6 10" id="KW-1133">Transmembrane helix</keyword>
<evidence type="ECO:0000259" key="11">
    <source>
        <dbReference type="Pfam" id="PF02397"/>
    </source>
</evidence>
<dbReference type="EMBL" id="CP025431">
    <property type="protein sequence ID" value="AUH66689.1"/>
    <property type="molecule type" value="Genomic_DNA"/>
</dbReference>
<accession>A0A2H5F568</accession>
<dbReference type="PANTHER" id="PTHR30576:SF4">
    <property type="entry name" value="UNDECAPRENYL-PHOSPHATE GALACTOSE PHOSPHOTRANSFERASE"/>
    <property type="match status" value="1"/>
</dbReference>
<evidence type="ECO:0000256" key="7">
    <source>
        <dbReference type="ARBA" id="ARBA00023136"/>
    </source>
</evidence>
<evidence type="ECO:0000256" key="3">
    <source>
        <dbReference type="ARBA" id="ARBA00022475"/>
    </source>
</evidence>
<sequence length="251" mass="27947">MFDALDETRSPSRPPALRHASETNARPGEPIRSRSTDRTASLVHDRVNGFYGRYGKRGLDIIGALVLILVFLPLILVIVLMQVIQPGGVLFQHLRVGRGGEEFGCLKFRTMVPDADLRLTELLERDAEARREWHETRKLLSDPRITGIGNVLRKSSLDELPQLVNVLRGEMSLVGPRPITEAELAMYGEARAAYLALRPGLTGKWQVSGRNDISYDERIQIDRVYAESFGFWGDMGILVQTVGVVLGATGR</sequence>
<dbReference type="PANTHER" id="PTHR30576">
    <property type="entry name" value="COLANIC BIOSYNTHESIS UDP-GLUCOSE LIPID CARRIER TRANSFERASE"/>
    <property type="match status" value="1"/>
</dbReference>
<feature type="region of interest" description="Disordered" evidence="9">
    <location>
        <begin position="1"/>
        <end position="38"/>
    </location>
</feature>
<keyword evidence="13" id="KW-1185">Reference proteome</keyword>
<evidence type="ECO:0000256" key="8">
    <source>
        <dbReference type="ARBA" id="ARBA00023169"/>
    </source>
</evidence>